<protein>
    <submittedName>
        <fullName evidence="1">Uncharacterized protein</fullName>
    </submittedName>
</protein>
<reference evidence="1 2" key="1">
    <citation type="submission" date="2020-08" db="EMBL/GenBank/DDBJ databases">
        <title>Genomic Encyclopedia of Type Strains, Phase IV (KMG-IV): sequencing the most valuable type-strain genomes for metagenomic binning, comparative biology and taxonomic classification.</title>
        <authorList>
            <person name="Goeker M."/>
        </authorList>
    </citation>
    <scope>NUCLEOTIDE SEQUENCE [LARGE SCALE GENOMIC DNA]</scope>
    <source>
        <strain evidence="1 2">DSM 17455</strain>
    </source>
</reference>
<gene>
    <name evidence="1" type="ORF">HNQ97_001196</name>
</gene>
<accession>A0ABR6C2K6</accession>
<keyword evidence="2" id="KW-1185">Reference proteome</keyword>
<dbReference type="Proteomes" id="UP000587524">
    <property type="component" value="Unassembled WGS sequence"/>
</dbReference>
<name>A0ABR6C2K6_9HYPH</name>
<evidence type="ECO:0000313" key="1">
    <source>
        <dbReference type="EMBL" id="MBA9019205.1"/>
    </source>
</evidence>
<dbReference type="EMBL" id="JACJHZ010000004">
    <property type="protein sequence ID" value="MBA9019205.1"/>
    <property type="molecule type" value="Genomic_DNA"/>
</dbReference>
<sequence length="134" mass="14400">MDAFEELAILVSTGRTPLPVARIERLVVEATAPVAAEPDIASATEEFLAAVGFLDLTMEMNQTDDPHLRREVLDILAALKSASAAAARQQRSLPCPPPRTTLRPLGAMDASHGACRLPSFLQRCGRSPRNSKPV</sequence>
<organism evidence="1 2">
    <name type="scientific">Aminobacter ciceronei</name>
    <dbReference type="NCBI Taxonomy" id="150723"/>
    <lineage>
        <taxon>Bacteria</taxon>
        <taxon>Pseudomonadati</taxon>
        <taxon>Pseudomonadota</taxon>
        <taxon>Alphaproteobacteria</taxon>
        <taxon>Hyphomicrobiales</taxon>
        <taxon>Phyllobacteriaceae</taxon>
        <taxon>Aminobacter</taxon>
    </lineage>
</organism>
<proteinExistence type="predicted"/>
<evidence type="ECO:0000313" key="2">
    <source>
        <dbReference type="Proteomes" id="UP000587524"/>
    </source>
</evidence>
<comment type="caution">
    <text evidence="1">The sequence shown here is derived from an EMBL/GenBank/DDBJ whole genome shotgun (WGS) entry which is preliminary data.</text>
</comment>
<dbReference type="RefSeq" id="WP_182573653.1">
    <property type="nucleotide sequence ID" value="NZ_JACJHY010000004.1"/>
</dbReference>